<dbReference type="GO" id="GO:0019031">
    <property type="term" value="C:viral envelope"/>
    <property type="evidence" value="ECO:0007669"/>
    <property type="project" value="UniProtKB-KW"/>
</dbReference>
<dbReference type="KEGG" id="vg:19738086"/>
<dbReference type="GO" id="GO:0046718">
    <property type="term" value="P:symbiont entry into host cell"/>
    <property type="evidence" value="ECO:0007669"/>
    <property type="project" value="UniProtKB-KW"/>
</dbReference>
<dbReference type="GO" id="GO:0055036">
    <property type="term" value="C:virion membrane"/>
    <property type="evidence" value="ECO:0007669"/>
    <property type="project" value="UniProtKB-SubCell"/>
</dbReference>
<keyword evidence="3" id="KW-1169">Fusion of virus membrane with host cell membrane</keyword>
<keyword evidence="17" id="KW-1185">Reference proteome</keyword>
<keyword evidence="11" id="KW-0472">Membrane</keyword>
<sequence>MTLFLVIFFLLFLLLCYFFSFKRTNKMEIGINPIKKIPWSDNEHVFVSSLFTNKDKYLTGPMRLTYKPDSKTAVLNFKGTNYTYHLDNFDDVRKLLPTLLLSK</sequence>
<dbReference type="GO" id="GO:0019064">
    <property type="term" value="P:fusion of virus membrane with host plasma membrane"/>
    <property type="evidence" value="ECO:0007669"/>
    <property type="project" value="UniProtKB-KW"/>
</dbReference>
<evidence type="ECO:0000256" key="4">
    <source>
        <dbReference type="ARBA" id="ARBA00022595"/>
    </source>
</evidence>
<evidence type="ECO:0000256" key="6">
    <source>
        <dbReference type="ARBA" id="ARBA00022844"/>
    </source>
</evidence>
<comment type="subcellular location">
    <subcellularLocation>
        <location evidence="1">Virion membrane</location>
        <topology evidence="1">Single-pass membrane protein</topology>
    </subcellularLocation>
</comment>
<evidence type="ECO:0000256" key="14">
    <source>
        <dbReference type="ARBA" id="ARBA00034771"/>
    </source>
</evidence>
<gene>
    <name evidence="16" type="ORF">pepv_082</name>
</gene>
<evidence type="ECO:0000256" key="11">
    <source>
        <dbReference type="ARBA" id="ARBA00023136"/>
    </source>
</evidence>
<keyword evidence="7" id="KW-0261">Viral envelope protein</keyword>
<evidence type="ECO:0000256" key="3">
    <source>
        <dbReference type="ARBA" id="ARBA00022521"/>
    </source>
</evidence>
<keyword evidence="2" id="KW-1168">Fusion of virus membrane with host membrane</keyword>
<dbReference type="EMBL" id="KJ859677">
    <property type="protein sequence ID" value="AID46817.1"/>
    <property type="molecule type" value="Genomic_DNA"/>
</dbReference>
<organism evidence="16 17">
    <name type="scientific">Penguinpox virus</name>
    <dbReference type="NCBI Taxonomy" id="648998"/>
    <lineage>
        <taxon>Viruses</taxon>
        <taxon>Varidnaviria</taxon>
        <taxon>Bamfordvirae</taxon>
        <taxon>Nucleocytoviricota</taxon>
        <taxon>Pokkesviricetes</taxon>
        <taxon>Chitovirales</taxon>
        <taxon>Poxviridae</taxon>
        <taxon>Chordopoxvirinae</taxon>
        <taxon>Avipoxvirus</taxon>
        <taxon>Avipoxvirus penguinpox</taxon>
    </lineage>
</organism>
<name>A0A068ELF8_9POXV</name>
<keyword evidence="6" id="KW-0946">Virion</keyword>
<evidence type="ECO:0000256" key="15">
    <source>
        <dbReference type="ARBA" id="ARBA00034891"/>
    </source>
</evidence>
<evidence type="ECO:0000256" key="8">
    <source>
        <dbReference type="ARBA" id="ARBA00022921"/>
    </source>
</evidence>
<comment type="similarity">
    <text evidence="14">Belongs to the orthopoxvirus OPG086 family.</text>
</comment>
<evidence type="ECO:0000313" key="16">
    <source>
        <dbReference type="EMBL" id="AID46817.1"/>
    </source>
</evidence>
<evidence type="ECO:0000256" key="9">
    <source>
        <dbReference type="ARBA" id="ARBA00022968"/>
    </source>
</evidence>
<evidence type="ECO:0000256" key="5">
    <source>
        <dbReference type="ARBA" id="ARBA00022692"/>
    </source>
</evidence>
<dbReference type="RefSeq" id="YP_009046075.1">
    <property type="nucleotide sequence ID" value="NC_024446.1"/>
</dbReference>
<evidence type="ECO:0000313" key="17">
    <source>
        <dbReference type="Proteomes" id="UP000140838"/>
    </source>
</evidence>
<dbReference type="GeneID" id="19738086"/>
<evidence type="ECO:0000256" key="1">
    <source>
        <dbReference type="ARBA" id="ARBA00004381"/>
    </source>
</evidence>
<keyword evidence="9" id="KW-0735">Signal-anchor</keyword>
<accession>A0A068ELF8</accession>
<proteinExistence type="inferred from homology"/>
<keyword evidence="5" id="KW-0812">Transmembrane</keyword>
<evidence type="ECO:0000256" key="7">
    <source>
        <dbReference type="ARBA" id="ARBA00022879"/>
    </source>
</evidence>
<keyword evidence="12" id="KW-1160">Virus entry into host cell</keyword>
<dbReference type="InterPro" id="IPR010367">
    <property type="entry name" value="Poxvirus_G3"/>
</dbReference>
<dbReference type="Proteomes" id="UP000140838">
    <property type="component" value="Genome"/>
</dbReference>
<evidence type="ECO:0000256" key="10">
    <source>
        <dbReference type="ARBA" id="ARBA00022989"/>
    </source>
</evidence>
<reference evidence="16 17" key="1">
    <citation type="journal article" date="2014" name="BMC Genomics">
        <title>The complete genome sequences of poxviruses isolated from a penguin and a pigeon in South Africa and comparison to other sequenced avipoxviruses.</title>
        <authorList>
            <person name="Offerman K."/>
            <person name="Carulei O."/>
            <person name="van der Walt A.P."/>
            <person name="Douglass N."/>
            <person name="Williamson A.L."/>
        </authorList>
    </citation>
    <scope>NUCLEOTIDE SEQUENCE [LARGE SCALE GENOMIC DNA]</scope>
    <source>
        <strain evidence="16">PSan92</strain>
    </source>
</reference>
<evidence type="ECO:0000256" key="2">
    <source>
        <dbReference type="ARBA" id="ARBA00022506"/>
    </source>
</evidence>
<dbReference type="Pfam" id="PF06129">
    <property type="entry name" value="Chordopox_G3"/>
    <property type="match status" value="1"/>
</dbReference>
<comment type="function">
    <text evidence="13">Component of the entry fusion complex (EFC), which consists of 11 proteins. During cell infection, this complex mediates entry of the virion core into the host cytoplasm by a two-step mechanism consisting of lipid mixing of the viral and cellular membranes and subsequent pore formation.</text>
</comment>
<evidence type="ECO:0000256" key="13">
    <source>
        <dbReference type="ARBA" id="ARBA00034668"/>
    </source>
</evidence>
<evidence type="ECO:0000256" key="12">
    <source>
        <dbReference type="ARBA" id="ARBA00023296"/>
    </source>
</evidence>
<keyword evidence="8" id="KW-0426">Late protein</keyword>
<protein>
    <recommendedName>
        <fullName evidence="15">Entry-fusion complex protein OPG086</fullName>
    </recommendedName>
</protein>
<keyword evidence="4" id="KW-1162">Viral penetration into host cytoplasm</keyword>
<keyword evidence="10" id="KW-1133">Transmembrane helix</keyword>